<protein>
    <submittedName>
        <fullName evidence="1">Uncharacterized protein</fullName>
    </submittedName>
</protein>
<reference evidence="2" key="1">
    <citation type="submission" date="2017-09" db="EMBL/GenBank/DDBJ databases">
        <title>Depth-based differentiation of microbial function through sediment-hosted aquifers and enrichment of novel symbionts in the deep terrestrial subsurface.</title>
        <authorList>
            <person name="Probst A.J."/>
            <person name="Ladd B."/>
            <person name="Jarett J.K."/>
            <person name="Geller-Mcgrath D.E."/>
            <person name="Sieber C.M.K."/>
            <person name="Emerson J.B."/>
            <person name="Anantharaman K."/>
            <person name="Thomas B.C."/>
            <person name="Malmstrom R."/>
            <person name="Stieglmeier M."/>
            <person name="Klingl A."/>
            <person name="Woyke T."/>
            <person name="Ryan C.M."/>
            <person name="Banfield J.F."/>
        </authorList>
    </citation>
    <scope>NUCLEOTIDE SEQUENCE [LARGE SCALE GENOMIC DNA]</scope>
</reference>
<proteinExistence type="predicted"/>
<accession>A0A2M8KBZ5</accession>
<comment type="caution">
    <text evidence="1">The sequence shown here is derived from an EMBL/GenBank/DDBJ whole genome shotgun (WGS) entry which is preliminary data.</text>
</comment>
<organism evidence="1 2">
    <name type="scientific">Candidatus Portnoybacteria bacterium CG10_big_fil_rev_8_21_14_0_10_38_18</name>
    <dbReference type="NCBI Taxonomy" id="1974813"/>
    <lineage>
        <taxon>Bacteria</taxon>
        <taxon>Candidatus Portnoyibacteriota</taxon>
    </lineage>
</organism>
<dbReference type="AlphaFoldDB" id="A0A2M8KBZ5"/>
<sequence length="498" mass="57131">MKNKTELSKTDKTFLLKMIMVADLKTSAYKFLSKNQATLTGLETDPNGDLPDNYLNELKDKEGKIKEVDREILGKILKIIRTEPLSSRLESPLSKIFYLVGFFEELQPDTIEFNKFAAEAPDRAIEFLVKIEWDFDSRISSLIAEISQDAGKLDFDINQANDDQKKILNTFRNRTSTMIKVLNNYTSREGFTKKIEGVTTQFFSIFPPLSDRLKDGLGNLEIPLLNLALSLTTEEFWGKLMEINSFNDFNNLTRVIDSLDTQKTHDSAVSKPLFNKLNSFLDSNFDDVIKLIENKNLLTANTSDELQGTIANFFTLQSDINRRDKIFELFKANEVIFTNYLIIMDDLLNKSDYQKLEILINNQRSSQILSSQRAQKLKDFIITVADLNNEQFLNFFKSLWTQENIRRFNLLETNFLNSLIDKLNQVNPDFKQNYIGILINVDLKETISNMGATMAYINGIDLLKQNLDKNLRAKLTRFQTALKGGGNNARKAKSRSSK</sequence>
<name>A0A2M8KBZ5_9BACT</name>
<gene>
    <name evidence="1" type="ORF">COU82_01910</name>
</gene>
<evidence type="ECO:0000313" key="1">
    <source>
        <dbReference type="EMBL" id="PJE57451.1"/>
    </source>
</evidence>
<dbReference type="EMBL" id="PFDX01000022">
    <property type="protein sequence ID" value="PJE57451.1"/>
    <property type="molecule type" value="Genomic_DNA"/>
</dbReference>
<dbReference type="Proteomes" id="UP000231648">
    <property type="component" value="Unassembled WGS sequence"/>
</dbReference>
<evidence type="ECO:0000313" key="2">
    <source>
        <dbReference type="Proteomes" id="UP000231648"/>
    </source>
</evidence>